<dbReference type="Proteomes" id="UP000002051">
    <property type="component" value="Chromosome 8"/>
</dbReference>
<dbReference type="PaxDb" id="3880-AET01837"/>
<sequence length="65" mass="7444">MDLWNQISTNLRARYIAVEDASRKRWGYGFCRGSFGVTEQNYNEAIETLGSLVLDDIARDLSKTK</sequence>
<reference evidence="1 3" key="1">
    <citation type="journal article" date="2011" name="Nature">
        <title>The Medicago genome provides insight into the evolution of rhizobial symbioses.</title>
        <authorList>
            <person name="Young N.D."/>
            <person name="Debelle F."/>
            <person name="Oldroyd G.E."/>
            <person name="Geurts R."/>
            <person name="Cannon S.B."/>
            <person name="Udvardi M.K."/>
            <person name="Benedito V.A."/>
            <person name="Mayer K.F."/>
            <person name="Gouzy J."/>
            <person name="Schoof H."/>
            <person name="Van de Peer Y."/>
            <person name="Proost S."/>
            <person name="Cook D.R."/>
            <person name="Meyers B.C."/>
            <person name="Spannagl M."/>
            <person name="Cheung F."/>
            <person name="De Mita S."/>
            <person name="Krishnakumar V."/>
            <person name="Gundlach H."/>
            <person name="Zhou S."/>
            <person name="Mudge J."/>
            <person name="Bharti A.K."/>
            <person name="Murray J.D."/>
            <person name="Naoumkina M.A."/>
            <person name="Rosen B."/>
            <person name="Silverstein K.A."/>
            <person name="Tang H."/>
            <person name="Rombauts S."/>
            <person name="Zhao P.X."/>
            <person name="Zhou P."/>
            <person name="Barbe V."/>
            <person name="Bardou P."/>
            <person name="Bechner M."/>
            <person name="Bellec A."/>
            <person name="Berger A."/>
            <person name="Berges H."/>
            <person name="Bidwell S."/>
            <person name="Bisseling T."/>
            <person name="Choisne N."/>
            <person name="Couloux A."/>
            <person name="Denny R."/>
            <person name="Deshpande S."/>
            <person name="Dai X."/>
            <person name="Doyle J.J."/>
            <person name="Dudez A.M."/>
            <person name="Farmer A.D."/>
            <person name="Fouteau S."/>
            <person name="Franken C."/>
            <person name="Gibelin C."/>
            <person name="Gish J."/>
            <person name="Goldstein S."/>
            <person name="Gonzalez A.J."/>
            <person name="Green P.J."/>
            <person name="Hallab A."/>
            <person name="Hartog M."/>
            <person name="Hua A."/>
            <person name="Humphray S.J."/>
            <person name="Jeong D.H."/>
            <person name="Jing Y."/>
            <person name="Jocker A."/>
            <person name="Kenton S.M."/>
            <person name="Kim D.J."/>
            <person name="Klee K."/>
            <person name="Lai H."/>
            <person name="Lang C."/>
            <person name="Lin S."/>
            <person name="Macmil S.L."/>
            <person name="Magdelenat G."/>
            <person name="Matthews L."/>
            <person name="McCorrison J."/>
            <person name="Monaghan E.L."/>
            <person name="Mun J.H."/>
            <person name="Najar F.Z."/>
            <person name="Nicholson C."/>
            <person name="Noirot C."/>
            <person name="O'Bleness M."/>
            <person name="Paule C.R."/>
            <person name="Poulain J."/>
            <person name="Prion F."/>
            <person name="Qin B."/>
            <person name="Qu C."/>
            <person name="Retzel E.F."/>
            <person name="Riddle C."/>
            <person name="Sallet E."/>
            <person name="Samain S."/>
            <person name="Samson N."/>
            <person name="Sanders I."/>
            <person name="Saurat O."/>
            <person name="Scarpelli C."/>
            <person name="Schiex T."/>
            <person name="Segurens B."/>
            <person name="Severin A.J."/>
            <person name="Sherrier D.J."/>
            <person name="Shi R."/>
            <person name="Sims S."/>
            <person name="Singer S.R."/>
            <person name="Sinharoy S."/>
            <person name="Sterck L."/>
            <person name="Viollet A."/>
            <person name="Wang B.B."/>
            <person name="Wang K."/>
            <person name="Wang M."/>
            <person name="Wang X."/>
            <person name="Warfsmann J."/>
            <person name="Weissenbach J."/>
            <person name="White D.D."/>
            <person name="White J.D."/>
            <person name="Wiley G.B."/>
            <person name="Wincker P."/>
            <person name="Xing Y."/>
            <person name="Yang L."/>
            <person name="Yao Z."/>
            <person name="Ying F."/>
            <person name="Zhai J."/>
            <person name="Zhou L."/>
            <person name="Zuber A."/>
            <person name="Denarie J."/>
            <person name="Dixon R.A."/>
            <person name="May G.D."/>
            <person name="Schwartz D.C."/>
            <person name="Rogers J."/>
            <person name="Quetier F."/>
            <person name="Town C.D."/>
            <person name="Roe B.A."/>
        </authorList>
    </citation>
    <scope>NUCLEOTIDE SEQUENCE [LARGE SCALE GENOMIC DNA]</scope>
    <source>
        <strain evidence="1">A17</strain>
        <strain evidence="2 3">cv. Jemalong A17</strain>
    </source>
</reference>
<dbReference type="PANTHER" id="PTHR46201">
    <property type="entry name" value="PHD FINGER PROTEIN MALE MEIOCYTE DEATH 1-RELATED"/>
    <property type="match status" value="1"/>
</dbReference>
<protein>
    <submittedName>
        <fullName evidence="1">PHD finger protein MALE meiocyte DEATH-like protein</fullName>
    </submittedName>
</protein>
<dbReference type="HOGENOM" id="CLU_2853148_0_0_1"/>
<reference evidence="1 3" key="2">
    <citation type="journal article" date="2014" name="BMC Genomics">
        <title>An improved genome release (version Mt4.0) for the model legume Medicago truncatula.</title>
        <authorList>
            <person name="Tang H."/>
            <person name="Krishnakumar V."/>
            <person name="Bidwell S."/>
            <person name="Rosen B."/>
            <person name="Chan A."/>
            <person name="Zhou S."/>
            <person name="Gentzbittel L."/>
            <person name="Childs K.L."/>
            <person name="Yandell M."/>
            <person name="Gundlach H."/>
            <person name="Mayer K.F."/>
            <person name="Schwartz D.C."/>
            <person name="Town C.D."/>
        </authorList>
    </citation>
    <scope>GENOME REANNOTATION</scope>
    <source>
        <strain evidence="2 3">cv. Jemalong A17</strain>
    </source>
</reference>
<evidence type="ECO:0000313" key="3">
    <source>
        <dbReference type="Proteomes" id="UP000002051"/>
    </source>
</evidence>
<keyword evidence="3" id="KW-1185">Reference proteome</keyword>
<proteinExistence type="predicted"/>
<dbReference type="PANTHER" id="PTHR46201:SF9">
    <property type="entry name" value="PHD FINGER PROTEIN MALE MEIOCYTE DEATH 1"/>
    <property type="match status" value="1"/>
</dbReference>
<dbReference type="STRING" id="3880.G7L8B6"/>
<evidence type="ECO:0000313" key="1">
    <source>
        <dbReference type="EMBL" id="AET01837.2"/>
    </source>
</evidence>
<dbReference type="EnsemblPlants" id="AET01837">
    <property type="protein sequence ID" value="AET01837"/>
    <property type="gene ID" value="MTR_8g022150"/>
</dbReference>
<gene>
    <name evidence="1" type="ordered locus">MTR_8g022150</name>
</gene>
<dbReference type="AlphaFoldDB" id="G7L8B6"/>
<reference evidence="2" key="3">
    <citation type="submission" date="2015-04" db="UniProtKB">
        <authorList>
            <consortium name="EnsemblPlants"/>
        </authorList>
    </citation>
    <scope>IDENTIFICATION</scope>
    <source>
        <strain evidence="2">cv. Jemalong A17</strain>
    </source>
</reference>
<accession>A0A0C3XXU6</accession>
<accession>G7L8B6</accession>
<evidence type="ECO:0000313" key="2">
    <source>
        <dbReference type="EnsemblPlants" id="AET01837"/>
    </source>
</evidence>
<organism evidence="1 3">
    <name type="scientific">Medicago truncatula</name>
    <name type="common">Barrel medic</name>
    <name type="synonym">Medicago tribuloides</name>
    <dbReference type="NCBI Taxonomy" id="3880"/>
    <lineage>
        <taxon>Eukaryota</taxon>
        <taxon>Viridiplantae</taxon>
        <taxon>Streptophyta</taxon>
        <taxon>Embryophyta</taxon>
        <taxon>Tracheophyta</taxon>
        <taxon>Spermatophyta</taxon>
        <taxon>Magnoliopsida</taxon>
        <taxon>eudicotyledons</taxon>
        <taxon>Gunneridae</taxon>
        <taxon>Pentapetalae</taxon>
        <taxon>rosids</taxon>
        <taxon>fabids</taxon>
        <taxon>Fabales</taxon>
        <taxon>Fabaceae</taxon>
        <taxon>Papilionoideae</taxon>
        <taxon>50 kb inversion clade</taxon>
        <taxon>NPAAA clade</taxon>
        <taxon>Hologalegina</taxon>
        <taxon>IRL clade</taxon>
        <taxon>Trifolieae</taxon>
        <taxon>Medicago</taxon>
    </lineage>
</organism>
<name>G7L8B6_MEDTR</name>
<dbReference type="EMBL" id="CM001224">
    <property type="protein sequence ID" value="AET01837.2"/>
    <property type="molecule type" value="Genomic_DNA"/>
</dbReference>
<dbReference type="eggNOG" id="KOG1844">
    <property type="taxonomic scope" value="Eukaryota"/>
</dbReference>